<dbReference type="AlphaFoldDB" id="A0A1F5VJC9"/>
<reference evidence="2 3" key="1">
    <citation type="journal article" date="2016" name="Nat. Commun.">
        <title>Thousands of microbial genomes shed light on interconnected biogeochemical processes in an aquifer system.</title>
        <authorList>
            <person name="Anantharaman K."/>
            <person name="Brown C.T."/>
            <person name="Hug L.A."/>
            <person name="Sharon I."/>
            <person name="Castelle C.J."/>
            <person name="Probst A.J."/>
            <person name="Thomas B.C."/>
            <person name="Singh A."/>
            <person name="Wilkins M.J."/>
            <person name="Karaoz U."/>
            <person name="Brodie E.L."/>
            <person name="Williams K.H."/>
            <person name="Hubbard S.S."/>
            <person name="Banfield J.F."/>
        </authorList>
    </citation>
    <scope>NUCLEOTIDE SEQUENCE [LARGE SCALE GENOMIC DNA]</scope>
</reference>
<evidence type="ECO:0000313" key="3">
    <source>
        <dbReference type="Proteomes" id="UP000179251"/>
    </source>
</evidence>
<dbReference type="PIRSF" id="PIRSF000429">
    <property type="entry name" value="Ac-CoA_Ac_transf"/>
    <property type="match status" value="1"/>
</dbReference>
<name>A0A1F5VJC9_9BACT</name>
<comment type="caution">
    <text evidence="2">The sequence shown here is derived from an EMBL/GenBank/DDBJ whole genome shotgun (WGS) entry which is preliminary data.</text>
</comment>
<dbReference type="GO" id="GO:0016747">
    <property type="term" value="F:acyltransferase activity, transferring groups other than amino-acyl groups"/>
    <property type="evidence" value="ECO:0007669"/>
    <property type="project" value="InterPro"/>
</dbReference>
<dbReference type="EMBL" id="MFHD01000002">
    <property type="protein sequence ID" value="OGF63450.1"/>
    <property type="molecule type" value="Genomic_DNA"/>
</dbReference>
<dbReference type="InterPro" id="IPR002155">
    <property type="entry name" value="Thiolase"/>
</dbReference>
<dbReference type="Proteomes" id="UP000179251">
    <property type="component" value="Unassembled WGS sequence"/>
</dbReference>
<dbReference type="InterPro" id="IPR016039">
    <property type="entry name" value="Thiolase-like"/>
</dbReference>
<dbReference type="STRING" id="1798325.A2834_01205"/>
<feature type="domain" description="Thiolase C-terminal" evidence="1">
    <location>
        <begin position="262"/>
        <end position="397"/>
    </location>
</feature>
<dbReference type="Pfam" id="PF22691">
    <property type="entry name" value="Thiolase_C_1"/>
    <property type="match status" value="1"/>
</dbReference>
<gene>
    <name evidence="2" type="ORF">A2834_01205</name>
</gene>
<dbReference type="Gene3D" id="3.40.47.10">
    <property type="match status" value="1"/>
</dbReference>
<dbReference type="PANTHER" id="PTHR42870:SF2">
    <property type="entry name" value="LIPID-TRANSFER PROTEIN, PUTATIVE-RELATED"/>
    <property type="match status" value="1"/>
</dbReference>
<sequence>MQIEKMFMKAVLVGVGETAVGKSDSIAVNSLLKKALESALADAGLKKSELDGLIVCPALADSKFMAAHNLSSELEICGNLKFCSTLDTGGASPVSALILAKRLIELGALETIAVVAGDAVLSLGTSEFLNRAGRSINHPAYQDFTQPTIPLLYNLVAEWHMKTYGTKREQLAMVPVLMSRQSAKHPGAINRKELTLEDILNSKKIASVTNLLECARLADGAGAVIVTSEKRAGDLKQKPIFVIGGGEGVGPAHLPAQISQEIFSAKRAATIALAEAGMSKIHNIDYFGIYDCFPICFIKFLEDSGLAMEGHGGYWVECMHNFTSPNSGFNHKLQVNTHGGLLSFGAPWEAPAMFGIIEAVRQVRNQAGERQLAKASTALVYGNGGIFTSSAVAILSR</sequence>
<dbReference type="PANTHER" id="PTHR42870">
    <property type="entry name" value="ACETYL-COA C-ACETYLTRANSFERASE"/>
    <property type="match status" value="1"/>
</dbReference>
<evidence type="ECO:0000313" key="2">
    <source>
        <dbReference type="EMBL" id="OGF63450.1"/>
    </source>
</evidence>
<proteinExistence type="predicted"/>
<dbReference type="SUPFAM" id="SSF53901">
    <property type="entry name" value="Thiolase-like"/>
    <property type="match status" value="2"/>
</dbReference>
<protein>
    <recommendedName>
        <fullName evidence="1">Thiolase C-terminal domain-containing protein</fullName>
    </recommendedName>
</protein>
<dbReference type="InterPro" id="IPR055140">
    <property type="entry name" value="Thiolase_C_2"/>
</dbReference>
<evidence type="ECO:0000259" key="1">
    <source>
        <dbReference type="Pfam" id="PF22691"/>
    </source>
</evidence>
<accession>A0A1F5VJC9</accession>
<dbReference type="CDD" id="cd00829">
    <property type="entry name" value="SCP-x_thiolase"/>
    <property type="match status" value="1"/>
</dbReference>
<organism evidence="2 3">
    <name type="scientific">Candidatus Giovannonibacteria bacterium RIFCSPHIGHO2_01_FULL_45_23</name>
    <dbReference type="NCBI Taxonomy" id="1798325"/>
    <lineage>
        <taxon>Bacteria</taxon>
        <taxon>Candidatus Giovannoniibacteriota</taxon>
    </lineage>
</organism>